<keyword evidence="5" id="KW-1185">Reference proteome</keyword>
<keyword evidence="2" id="KW-0012">Acyltransferase</keyword>
<dbReference type="AlphaFoldDB" id="A0A4R5UHV0"/>
<dbReference type="OrthoDB" id="9789603at2"/>
<dbReference type="Gene3D" id="3.40.630.30">
    <property type="match status" value="1"/>
</dbReference>
<evidence type="ECO:0000313" key="5">
    <source>
        <dbReference type="Proteomes" id="UP000295238"/>
    </source>
</evidence>
<dbReference type="InterPro" id="IPR050832">
    <property type="entry name" value="Bact_Acetyltransf"/>
</dbReference>
<dbReference type="PANTHER" id="PTHR43877:SF2">
    <property type="entry name" value="AMINOALKYLPHOSPHONATE N-ACETYLTRANSFERASE-RELATED"/>
    <property type="match status" value="1"/>
</dbReference>
<dbReference type="PANTHER" id="PTHR43877">
    <property type="entry name" value="AMINOALKYLPHOSPHONATE N-ACETYLTRANSFERASE-RELATED-RELATED"/>
    <property type="match status" value="1"/>
</dbReference>
<dbReference type="PROSITE" id="PS51186">
    <property type="entry name" value="GNAT"/>
    <property type="match status" value="1"/>
</dbReference>
<comment type="caution">
    <text evidence="4">The sequence shown here is derived from an EMBL/GenBank/DDBJ whole genome shotgun (WGS) entry which is preliminary data.</text>
</comment>
<dbReference type="InterPro" id="IPR016181">
    <property type="entry name" value="Acyl_CoA_acyltransferase"/>
</dbReference>
<evidence type="ECO:0000313" key="4">
    <source>
        <dbReference type="EMBL" id="TDK35543.1"/>
    </source>
</evidence>
<dbReference type="GO" id="GO:0016747">
    <property type="term" value="F:acyltransferase activity, transferring groups other than amino-acyl groups"/>
    <property type="evidence" value="ECO:0007669"/>
    <property type="project" value="InterPro"/>
</dbReference>
<evidence type="ECO:0000259" key="3">
    <source>
        <dbReference type="PROSITE" id="PS51186"/>
    </source>
</evidence>
<dbReference type="SUPFAM" id="SSF55729">
    <property type="entry name" value="Acyl-CoA N-acyltransferases (Nat)"/>
    <property type="match status" value="1"/>
</dbReference>
<evidence type="ECO:0000256" key="2">
    <source>
        <dbReference type="ARBA" id="ARBA00023315"/>
    </source>
</evidence>
<gene>
    <name evidence="4" type="ORF">E2F50_15035</name>
</gene>
<dbReference type="EMBL" id="SMTL01000003">
    <property type="protein sequence ID" value="TDK35543.1"/>
    <property type="molecule type" value="Genomic_DNA"/>
</dbReference>
<reference evidence="4 5" key="1">
    <citation type="submission" date="2019-03" db="EMBL/GenBank/DDBJ databases">
        <title>Rhizobium sp. nov., an bacterium isolated from biocrust in Mu Us Desert.</title>
        <authorList>
            <person name="Lixiong L."/>
        </authorList>
    </citation>
    <scope>NUCLEOTIDE SEQUENCE [LARGE SCALE GENOMIC DNA]</scope>
    <source>
        <strain evidence="4 5">SPY-1</strain>
    </source>
</reference>
<organism evidence="4 5">
    <name type="scientific">Rhizobium deserti</name>
    <dbReference type="NCBI Taxonomy" id="2547961"/>
    <lineage>
        <taxon>Bacteria</taxon>
        <taxon>Pseudomonadati</taxon>
        <taxon>Pseudomonadota</taxon>
        <taxon>Alphaproteobacteria</taxon>
        <taxon>Hyphomicrobiales</taxon>
        <taxon>Rhizobiaceae</taxon>
        <taxon>Rhizobium/Agrobacterium group</taxon>
        <taxon>Rhizobium</taxon>
    </lineage>
</organism>
<proteinExistence type="predicted"/>
<sequence>MIEISRIDGQFRGWDELLALILSSFAYMEGVIDPPSSAHRLTLALLAQKARDEMAFIAKDGRSLVGCIFLKLELRCVYVGKLAVAPDRQGKGIGRRLLDVAETVAREHGVPALRLETRIELAANHAGFFRWGFLKTGENSHPGYARVTSIEMTKQLG</sequence>
<dbReference type="RefSeq" id="WP_133316964.1">
    <property type="nucleotide sequence ID" value="NZ_SMTL01000003.1"/>
</dbReference>
<dbReference type="CDD" id="cd04301">
    <property type="entry name" value="NAT_SF"/>
    <property type="match status" value="1"/>
</dbReference>
<dbReference type="Proteomes" id="UP000295238">
    <property type="component" value="Unassembled WGS sequence"/>
</dbReference>
<keyword evidence="1 4" id="KW-0808">Transferase</keyword>
<protein>
    <submittedName>
        <fullName evidence="4">GNAT family N-acetyltransferase</fullName>
    </submittedName>
</protein>
<name>A0A4R5UHV0_9HYPH</name>
<dbReference type="Pfam" id="PF00583">
    <property type="entry name" value="Acetyltransf_1"/>
    <property type="match status" value="1"/>
</dbReference>
<evidence type="ECO:0000256" key="1">
    <source>
        <dbReference type="ARBA" id="ARBA00022679"/>
    </source>
</evidence>
<dbReference type="InterPro" id="IPR000182">
    <property type="entry name" value="GNAT_dom"/>
</dbReference>
<feature type="domain" description="N-acetyltransferase" evidence="3">
    <location>
        <begin position="2"/>
        <end position="157"/>
    </location>
</feature>
<accession>A0A4R5UHV0</accession>